<dbReference type="AlphaFoldDB" id="A0AAV8T5A8"/>
<protein>
    <recommendedName>
        <fullName evidence="7">Gnk2-homologous domain-containing protein</fullName>
    </recommendedName>
</protein>
<dbReference type="Proteomes" id="UP001159364">
    <property type="component" value="Linkage Group LG06"/>
</dbReference>
<evidence type="ECO:0000256" key="4">
    <source>
        <dbReference type="ARBA" id="ARBA00022737"/>
    </source>
</evidence>
<dbReference type="PANTHER" id="PTHR32411:SF51">
    <property type="entry name" value="GNK2-HOMOLOGOUS DOMAIN-CONTAINING PROTEIN"/>
    <property type="match status" value="1"/>
</dbReference>
<keyword evidence="9" id="KW-1185">Reference proteome</keyword>
<comment type="caution">
    <text evidence="8">The sequence shown here is derived from an EMBL/GenBank/DDBJ whole genome shotgun (WGS) entry which is preliminary data.</text>
</comment>
<reference evidence="8 9" key="1">
    <citation type="submission" date="2021-09" db="EMBL/GenBank/DDBJ databases">
        <title>Genomic insights and catalytic innovation underlie evolution of tropane alkaloids biosynthesis.</title>
        <authorList>
            <person name="Wang Y.-J."/>
            <person name="Tian T."/>
            <person name="Huang J.-P."/>
            <person name="Huang S.-X."/>
        </authorList>
    </citation>
    <scope>NUCLEOTIDE SEQUENCE [LARGE SCALE GENOMIC DNA]</scope>
    <source>
        <strain evidence="8">KIB-2018</strain>
        <tissue evidence="8">Leaf</tissue>
    </source>
</reference>
<comment type="subcellular location">
    <subcellularLocation>
        <location evidence="1">Secreted</location>
    </subcellularLocation>
</comment>
<feature type="domain" description="Gnk2-homologous" evidence="7">
    <location>
        <begin position="29"/>
        <end position="130"/>
    </location>
</feature>
<dbReference type="CDD" id="cd23509">
    <property type="entry name" value="Gnk2-like"/>
    <property type="match status" value="2"/>
</dbReference>
<dbReference type="InterPro" id="IPR050581">
    <property type="entry name" value="CRR_secretory_protein"/>
</dbReference>
<evidence type="ECO:0000256" key="2">
    <source>
        <dbReference type="ARBA" id="ARBA00022525"/>
    </source>
</evidence>
<feature type="domain" description="Gnk2-homologous" evidence="7">
    <location>
        <begin position="134"/>
        <end position="239"/>
    </location>
</feature>
<comment type="similarity">
    <text evidence="5">Belongs to the cysteine-rich repeat secretory protein family.</text>
</comment>
<dbReference type="InterPro" id="IPR038408">
    <property type="entry name" value="GNK2_sf"/>
</dbReference>
<dbReference type="Pfam" id="PF01657">
    <property type="entry name" value="Stress-antifung"/>
    <property type="match status" value="2"/>
</dbReference>
<dbReference type="PROSITE" id="PS51473">
    <property type="entry name" value="GNK2"/>
    <property type="match status" value="2"/>
</dbReference>
<dbReference type="PANTHER" id="PTHR32411">
    <property type="entry name" value="CYSTEINE-RICH REPEAT SECRETORY PROTEIN 38-RELATED"/>
    <property type="match status" value="1"/>
</dbReference>
<name>A0AAV8T5A8_9ROSI</name>
<sequence length="274" mass="30676">MTKFLLDRIEFLLSFFMLLSRTCFADSNEVVGLQCSASNNAITNSEYQSNLQNLLSSLAENAGPSNGFSKATSGKGDSKIYGLTQCRGDVLSMNCINCIRNSTAVHDCSSSENVTVWQKWCLVRYANVSFAGTLDRSAMATANETDYDDPDLVSKRLDFMQQLASTTPDQPFMFQTAELDAGQNRTRYGMAQCTRDISRNDCGKCLEDELVTFRTTIGNKKGWEIYGSSCSMWYHDFRFYFNYSIPRNEGSTRLSLHKVATGVMVALLMFLTHS</sequence>
<dbReference type="EMBL" id="JAIWQS010000006">
    <property type="protein sequence ID" value="KAJ8761435.1"/>
    <property type="molecule type" value="Genomic_DNA"/>
</dbReference>
<evidence type="ECO:0000313" key="8">
    <source>
        <dbReference type="EMBL" id="KAJ8761435.1"/>
    </source>
</evidence>
<dbReference type="Gene3D" id="3.30.430.20">
    <property type="entry name" value="Gnk2 domain, C-X8-C-X2-C motif"/>
    <property type="match status" value="2"/>
</dbReference>
<feature type="signal peptide" evidence="6">
    <location>
        <begin position="1"/>
        <end position="25"/>
    </location>
</feature>
<keyword evidence="3 6" id="KW-0732">Signal</keyword>
<proteinExistence type="inferred from homology"/>
<evidence type="ECO:0000313" key="9">
    <source>
        <dbReference type="Proteomes" id="UP001159364"/>
    </source>
</evidence>
<keyword evidence="2" id="KW-0964">Secreted</keyword>
<evidence type="ECO:0000256" key="5">
    <source>
        <dbReference type="ARBA" id="ARBA00038515"/>
    </source>
</evidence>
<organism evidence="8 9">
    <name type="scientific">Erythroxylum novogranatense</name>
    <dbReference type="NCBI Taxonomy" id="1862640"/>
    <lineage>
        <taxon>Eukaryota</taxon>
        <taxon>Viridiplantae</taxon>
        <taxon>Streptophyta</taxon>
        <taxon>Embryophyta</taxon>
        <taxon>Tracheophyta</taxon>
        <taxon>Spermatophyta</taxon>
        <taxon>Magnoliopsida</taxon>
        <taxon>eudicotyledons</taxon>
        <taxon>Gunneridae</taxon>
        <taxon>Pentapetalae</taxon>
        <taxon>rosids</taxon>
        <taxon>fabids</taxon>
        <taxon>Malpighiales</taxon>
        <taxon>Erythroxylaceae</taxon>
        <taxon>Erythroxylum</taxon>
    </lineage>
</organism>
<gene>
    <name evidence="8" type="ORF">K2173_001566</name>
</gene>
<accession>A0AAV8T5A8</accession>
<evidence type="ECO:0000256" key="3">
    <source>
        <dbReference type="ARBA" id="ARBA00022729"/>
    </source>
</evidence>
<feature type="chain" id="PRO_5043630991" description="Gnk2-homologous domain-containing protein" evidence="6">
    <location>
        <begin position="26"/>
        <end position="274"/>
    </location>
</feature>
<keyword evidence="4" id="KW-0677">Repeat</keyword>
<dbReference type="InterPro" id="IPR002902">
    <property type="entry name" value="GNK2"/>
</dbReference>
<dbReference type="GO" id="GO:0005576">
    <property type="term" value="C:extracellular region"/>
    <property type="evidence" value="ECO:0007669"/>
    <property type="project" value="UniProtKB-SubCell"/>
</dbReference>
<evidence type="ECO:0000259" key="7">
    <source>
        <dbReference type="PROSITE" id="PS51473"/>
    </source>
</evidence>
<evidence type="ECO:0000256" key="6">
    <source>
        <dbReference type="SAM" id="SignalP"/>
    </source>
</evidence>
<evidence type="ECO:0000256" key="1">
    <source>
        <dbReference type="ARBA" id="ARBA00004613"/>
    </source>
</evidence>